<dbReference type="OrthoDB" id="6777359at2759"/>
<proteinExistence type="predicted"/>
<name>A0A9P0NRM2_ACAOB</name>
<keyword evidence="2" id="KW-1185">Reference proteome</keyword>
<protein>
    <submittedName>
        <fullName evidence="1">Uncharacterized protein</fullName>
    </submittedName>
</protein>
<gene>
    <name evidence="1" type="ORF">ACAOBT_LOCUS1438</name>
</gene>
<comment type="caution">
    <text evidence="1">The sequence shown here is derived from an EMBL/GenBank/DDBJ whole genome shotgun (WGS) entry which is preliminary data.</text>
</comment>
<reference evidence="1" key="1">
    <citation type="submission" date="2022-03" db="EMBL/GenBank/DDBJ databases">
        <authorList>
            <person name="Sayadi A."/>
        </authorList>
    </citation>
    <scope>NUCLEOTIDE SEQUENCE</scope>
</reference>
<evidence type="ECO:0000313" key="1">
    <source>
        <dbReference type="EMBL" id="CAH1956177.1"/>
    </source>
</evidence>
<dbReference type="EMBL" id="CAKOFQ010006664">
    <property type="protein sequence ID" value="CAH1956177.1"/>
    <property type="molecule type" value="Genomic_DNA"/>
</dbReference>
<evidence type="ECO:0000313" key="2">
    <source>
        <dbReference type="Proteomes" id="UP001152888"/>
    </source>
</evidence>
<accession>A0A9P0NRM2</accession>
<dbReference type="Proteomes" id="UP001152888">
    <property type="component" value="Unassembled WGS sequence"/>
</dbReference>
<sequence>MSQAGDVDVKEDISISDNEVGIRPVINEEVDIVKNIESFDYNCCCYCTDEFPSAEIRDKHEFHCPMGPQLTVRLLIANLNESQSRARS</sequence>
<organism evidence="1 2">
    <name type="scientific">Acanthoscelides obtectus</name>
    <name type="common">Bean weevil</name>
    <name type="synonym">Bruchus obtectus</name>
    <dbReference type="NCBI Taxonomy" id="200917"/>
    <lineage>
        <taxon>Eukaryota</taxon>
        <taxon>Metazoa</taxon>
        <taxon>Ecdysozoa</taxon>
        <taxon>Arthropoda</taxon>
        <taxon>Hexapoda</taxon>
        <taxon>Insecta</taxon>
        <taxon>Pterygota</taxon>
        <taxon>Neoptera</taxon>
        <taxon>Endopterygota</taxon>
        <taxon>Coleoptera</taxon>
        <taxon>Polyphaga</taxon>
        <taxon>Cucujiformia</taxon>
        <taxon>Chrysomeloidea</taxon>
        <taxon>Chrysomelidae</taxon>
        <taxon>Bruchinae</taxon>
        <taxon>Bruchini</taxon>
        <taxon>Acanthoscelides</taxon>
    </lineage>
</organism>
<dbReference type="AlphaFoldDB" id="A0A9P0NRM2"/>